<dbReference type="InterPro" id="IPR036259">
    <property type="entry name" value="MFS_trans_sf"/>
</dbReference>
<dbReference type="SUPFAM" id="SSF103473">
    <property type="entry name" value="MFS general substrate transporter"/>
    <property type="match status" value="1"/>
</dbReference>
<feature type="transmembrane region" description="Helical" evidence="5">
    <location>
        <begin position="431"/>
        <end position="452"/>
    </location>
</feature>
<feature type="transmembrane region" description="Helical" evidence="5">
    <location>
        <begin position="23"/>
        <end position="51"/>
    </location>
</feature>
<comment type="subcellular location">
    <subcellularLocation>
        <location evidence="1">Membrane</location>
        <topology evidence="1">Multi-pass membrane protein</topology>
    </subcellularLocation>
</comment>
<evidence type="ECO:0000259" key="6">
    <source>
        <dbReference type="PROSITE" id="PS50850"/>
    </source>
</evidence>
<evidence type="ECO:0000256" key="5">
    <source>
        <dbReference type="SAM" id="Phobius"/>
    </source>
</evidence>
<feature type="transmembrane region" description="Helical" evidence="5">
    <location>
        <begin position="183"/>
        <end position="201"/>
    </location>
</feature>
<dbReference type="InterPro" id="IPR005828">
    <property type="entry name" value="MFS_sugar_transport-like"/>
</dbReference>
<feature type="transmembrane region" description="Helical" evidence="5">
    <location>
        <begin position="153"/>
        <end position="177"/>
    </location>
</feature>
<dbReference type="RefSeq" id="WP_062085017.1">
    <property type="nucleotide sequence ID" value="NZ_FCOK02000012.1"/>
</dbReference>
<feature type="transmembrane region" description="Helical" evidence="5">
    <location>
        <begin position="63"/>
        <end position="80"/>
    </location>
</feature>
<dbReference type="Gene3D" id="1.20.1250.20">
    <property type="entry name" value="MFS general substrate transporter like domains"/>
    <property type="match status" value="1"/>
</dbReference>
<dbReference type="PROSITE" id="PS50850">
    <property type="entry name" value="MFS"/>
    <property type="match status" value="1"/>
</dbReference>
<dbReference type="PANTHER" id="PTHR23508:SF10">
    <property type="entry name" value="CARBOXYLIC ACID TRANSPORTER PROTEIN HOMOLOG"/>
    <property type="match status" value="1"/>
</dbReference>
<dbReference type="Pfam" id="PF00083">
    <property type="entry name" value="Sugar_tr"/>
    <property type="match status" value="1"/>
</dbReference>
<dbReference type="CDD" id="cd17316">
    <property type="entry name" value="MFS_SV2_like"/>
    <property type="match status" value="1"/>
</dbReference>
<feature type="transmembrane region" description="Helical" evidence="5">
    <location>
        <begin position="297"/>
        <end position="315"/>
    </location>
</feature>
<reference evidence="7 8" key="1">
    <citation type="submission" date="2016-01" db="EMBL/GenBank/DDBJ databases">
        <authorList>
            <person name="Oliw E.H."/>
        </authorList>
    </citation>
    <scope>NUCLEOTIDE SEQUENCE [LARGE SCALE GENOMIC DNA]</scope>
    <source>
        <strain evidence="7">LMG 27134</strain>
    </source>
</reference>
<proteinExistence type="predicted"/>
<organism evidence="7 8">
    <name type="scientific">Caballeronia udeis</name>
    <dbReference type="NCBI Taxonomy" id="1232866"/>
    <lineage>
        <taxon>Bacteria</taxon>
        <taxon>Pseudomonadati</taxon>
        <taxon>Pseudomonadota</taxon>
        <taxon>Betaproteobacteria</taxon>
        <taxon>Burkholderiales</taxon>
        <taxon>Burkholderiaceae</taxon>
        <taxon>Caballeronia</taxon>
    </lineage>
</organism>
<accession>A0A158GBQ6</accession>
<evidence type="ECO:0000256" key="1">
    <source>
        <dbReference type="ARBA" id="ARBA00004141"/>
    </source>
</evidence>
<feature type="transmembrane region" description="Helical" evidence="5">
    <location>
        <begin position="116"/>
        <end position="141"/>
    </location>
</feature>
<evidence type="ECO:0000256" key="2">
    <source>
        <dbReference type="ARBA" id="ARBA00022692"/>
    </source>
</evidence>
<protein>
    <submittedName>
        <fullName evidence="7">Major facilitator transporter</fullName>
    </submittedName>
</protein>
<gene>
    <name evidence="7" type="ORF">AWB69_02350</name>
</gene>
<sequence>MQPFTQQGDLLNLYASSRPTKRYFGAFSVFCLGFTLDFFDFYLVGFLLAVLGPGWHLTYGESSLILLSAGAGAIVGSLFSGSLADVFGRKRVLLISTTICGIGAGAVAFLPEGAWLGFAALRFLVGCGLAGAATTQTVLLVEHTPASYRTRLTGFPFIAASVGSLIASISAATLLHAFGWRGVAALGFAPLLVTLSAALLVPESGQWLISKGRLNEARKVFARLLGMDAVDLPTMTAVTSVTAAPAPNGRISELLSFPGRTLLVVVTWAALSTAGYGVYLWGPTIVALLLKISPSEAAKYFIVVSLAGIAGRLLLSLLPMWVTRRRVCAIFGFGIAVSLGVAGLGAQHTVAGFPLFVAMVAVGALFFDGGWCVIGPYSAEIFPTRLAARAIGVGQAANGIGKILGPLCLAVIAGTGNVITPRATTDAVLPAFLFLAGCGLLIGILFAVLAPADASERGETGMETLSDIPGQAVNGIAH</sequence>
<keyword evidence="2 5" id="KW-0812">Transmembrane</keyword>
<evidence type="ECO:0000256" key="4">
    <source>
        <dbReference type="ARBA" id="ARBA00023136"/>
    </source>
</evidence>
<name>A0A158GBQ6_9BURK</name>
<dbReference type="OrthoDB" id="3252866at2"/>
<dbReference type="GO" id="GO:0005886">
    <property type="term" value="C:plasma membrane"/>
    <property type="evidence" value="ECO:0007669"/>
    <property type="project" value="TreeGrafter"/>
</dbReference>
<keyword evidence="4 5" id="KW-0472">Membrane</keyword>
<dbReference type="GO" id="GO:0046943">
    <property type="term" value="F:carboxylic acid transmembrane transporter activity"/>
    <property type="evidence" value="ECO:0007669"/>
    <property type="project" value="TreeGrafter"/>
</dbReference>
<keyword evidence="3 5" id="KW-1133">Transmembrane helix</keyword>
<feature type="transmembrane region" description="Helical" evidence="5">
    <location>
        <begin position="262"/>
        <end position="282"/>
    </location>
</feature>
<feature type="transmembrane region" description="Helical" evidence="5">
    <location>
        <begin position="353"/>
        <end position="379"/>
    </location>
</feature>
<feature type="transmembrane region" description="Helical" evidence="5">
    <location>
        <begin position="400"/>
        <end position="419"/>
    </location>
</feature>
<dbReference type="InterPro" id="IPR020846">
    <property type="entry name" value="MFS_dom"/>
</dbReference>
<feature type="transmembrane region" description="Helical" evidence="5">
    <location>
        <begin position="327"/>
        <end position="347"/>
    </location>
</feature>
<dbReference type="Proteomes" id="UP000054683">
    <property type="component" value="Unassembled WGS sequence"/>
</dbReference>
<dbReference type="PANTHER" id="PTHR23508">
    <property type="entry name" value="CARBOXYLIC ACID TRANSPORTER PROTEIN HOMOLOG"/>
    <property type="match status" value="1"/>
</dbReference>
<feature type="transmembrane region" description="Helical" evidence="5">
    <location>
        <begin position="92"/>
        <end position="110"/>
    </location>
</feature>
<feature type="domain" description="Major facilitator superfamily (MFS) profile" evidence="6">
    <location>
        <begin position="26"/>
        <end position="454"/>
    </location>
</feature>
<dbReference type="EMBL" id="FCOK02000012">
    <property type="protein sequence ID" value="SAL29545.1"/>
    <property type="molecule type" value="Genomic_DNA"/>
</dbReference>
<evidence type="ECO:0000313" key="8">
    <source>
        <dbReference type="Proteomes" id="UP000054683"/>
    </source>
</evidence>
<evidence type="ECO:0000256" key="3">
    <source>
        <dbReference type="ARBA" id="ARBA00022989"/>
    </source>
</evidence>
<dbReference type="AlphaFoldDB" id="A0A158GBQ6"/>
<evidence type="ECO:0000313" key="7">
    <source>
        <dbReference type="EMBL" id="SAL29545.1"/>
    </source>
</evidence>